<dbReference type="Pfam" id="PF02535">
    <property type="entry name" value="Zip"/>
    <property type="match status" value="1"/>
</dbReference>
<dbReference type="GO" id="GO:0005385">
    <property type="term" value="F:zinc ion transmembrane transporter activity"/>
    <property type="evidence" value="ECO:0007669"/>
    <property type="project" value="TreeGrafter"/>
</dbReference>
<feature type="transmembrane region" description="Helical" evidence="6">
    <location>
        <begin position="305"/>
        <end position="321"/>
    </location>
</feature>
<protein>
    <submittedName>
        <fullName evidence="8">Zinc transporter ZIP6-like</fullName>
    </submittedName>
</protein>
<sequence>MWIIWLYGSIAVLIISLAGLLVIVLLPKLQTDHQSNLSQIFVGLAVGTLSADALLHLLPHAFSSQLNHDHPNNETTFEHQAENISHNHANSVWYGLLALLGIIGFLFFERLTIIFNDLINQPDEKIEETAAAKCSATNSEFLPPDLQKLNHHHHEHEMKELHEKIDVIKAENNLEVHDECHRSTISYPKPNGDGYIHIASHHHHHHHRAHRGPSAAFMVLMGDIVHNLFDGLAIGVAFAGMGISGGISTSIAVLCHELPHELGDFTIIIRSGMPLRNAVYWNIVASITCWFGMCIGIFLGSIKDAWLSALVGGTFLYISLVDMVPELDSCPHLPSKSRAVKLTVQMIGIAIGIAIMLLISLYENEFHLILANNDEHHHHHVHHPHNQPFNVHQSSSIDLVHEHDHHLHHHQPTN</sequence>
<keyword evidence="7" id="KW-1185">Reference proteome</keyword>
<name>A0A6P6YKF1_DERPT</name>
<keyword evidence="4 6" id="KW-1133">Transmembrane helix</keyword>
<dbReference type="PANTHER" id="PTHR12191:SF37">
    <property type="entry name" value="ZINC TRANSPORTER FOI"/>
    <property type="match status" value="1"/>
</dbReference>
<feature type="transmembrane region" description="Helical" evidence="6">
    <location>
        <begin position="6"/>
        <end position="26"/>
    </location>
</feature>
<evidence type="ECO:0000256" key="1">
    <source>
        <dbReference type="ARBA" id="ARBA00004141"/>
    </source>
</evidence>
<dbReference type="Proteomes" id="UP000515146">
    <property type="component" value="Unplaced"/>
</dbReference>
<evidence type="ECO:0000256" key="4">
    <source>
        <dbReference type="ARBA" id="ARBA00022989"/>
    </source>
</evidence>
<gene>
    <name evidence="8" type="primary">LOC113799310</name>
</gene>
<organism evidence="7 8">
    <name type="scientific">Dermatophagoides pteronyssinus</name>
    <name type="common">European house dust mite</name>
    <dbReference type="NCBI Taxonomy" id="6956"/>
    <lineage>
        <taxon>Eukaryota</taxon>
        <taxon>Metazoa</taxon>
        <taxon>Ecdysozoa</taxon>
        <taxon>Arthropoda</taxon>
        <taxon>Chelicerata</taxon>
        <taxon>Arachnida</taxon>
        <taxon>Acari</taxon>
        <taxon>Acariformes</taxon>
        <taxon>Sarcoptiformes</taxon>
        <taxon>Astigmata</taxon>
        <taxon>Psoroptidia</taxon>
        <taxon>Analgoidea</taxon>
        <taxon>Pyroglyphidae</taxon>
        <taxon>Dermatophagoidinae</taxon>
        <taxon>Dermatophagoides</taxon>
    </lineage>
</organism>
<dbReference type="RefSeq" id="XP_027205725.1">
    <property type="nucleotide sequence ID" value="XM_027349924.1"/>
</dbReference>
<dbReference type="AlphaFoldDB" id="A0A6P6YKF1"/>
<feature type="transmembrane region" description="Helical" evidence="6">
    <location>
        <begin position="279"/>
        <end position="299"/>
    </location>
</feature>
<keyword evidence="3 6" id="KW-0812">Transmembrane</keyword>
<dbReference type="InterPro" id="IPR003689">
    <property type="entry name" value="ZIP"/>
</dbReference>
<dbReference type="GO" id="GO:0140410">
    <property type="term" value="F:monoatomic cation:bicarbonate symporter activity"/>
    <property type="evidence" value="ECO:0007669"/>
    <property type="project" value="TreeGrafter"/>
</dbReference>
<dbReference type="InParanoid" id="A0A6P6YKF1"/>
<dbReference type="GO" id="GO:0005886">
    <property type="term" value="C:plasma membrane"/>
    <property type="evidence" value="ECO:0007669"/>
    <property type="project" value="TreeGrafter"/>
</dbReference>
<evidence type="ECO:0000313" key="7">
    <source>
        <dbReference type="Proteomes" id="UP000515146"/>
    </source>
</evidence>
<feature type="transmembrane region" description="Helical" evidence="6">
    <location>
        <begin position="91"/>
        <end position="108"/>
    </location>
</feature>
<dbReference type="OMA" id="CANCRHT"/>
<feature type="transmembrane region" description="Helical" evidence="6">
    <location>
        <begin position="342"/>
        <end position="362"/>
    </location>
</feature>
<evidence type="ECO:0000313" key="8">
    <source>
        <dbReference type="RefSeq" id="XP_027205725.1"/>
    </source>
</evidence>
<evidence type="ECO:0000256" key="3">
    <source>
        <dbReference type="ARBA" id="ARBA00022692"/>
    </source>
</evidence>
<evidence type="ECO:0000256" key="2">
    <source>
        <dbReference type="ARBA" id="ARBA00006939"/>
    </source>
</evidence>
<dbReference type="KEGG" id="dpte:113799310"/>
<dbReference type="GO" id="GO:0030003">
    <property type="term" value="P:intracellular monoatomic cation homeostasis"/>
    <property type="evidence" value="ECO:0007669"/>
    <property type="project" value="TreeGrafter"/>
</dbReference>
<keyword evidence="5 6" id="KW-0472">Membrane</keyword>
<evidence type="ECO:0000256" key="6">
    <source>
        <dbReference type="SAM" id="Phobius"/>
    </source>
</evidence>
<dbReference type="PANTHER" id="PTHR12191">
    <property type="entry name" value="SOLUTE CARRIER FAMILY 39"/>
    <property type="match status" value="1"/>
</dbReference>
<feature type="transmembrane region" description="Helical" evidence="6">
    <location>
        <begin position="38"/>
        <end position="58"/>
    </location>
</feature>
<comment type="similarity">
    <text evidence="2">Belongs to the ZIP transporter (TC 2.A.5) family.</text>
</comment>
<dbReference type="GO" id="GO:0071578">
    <property type="term" value="P:zinc ion import across plasma membrane"/>
    <property type="evidence" value="ECO:0007669"/>
    <property type="project" value="TreeGrafter"/>
</dbReference>
<comment type="subcellular location">
    <subcellularLocation>
        <location evidence="1">Membrane</location>
        <topology evidence="1">Multi-pass membrane protein</topology>
    </subcellularLocation>
</comment>
<proteinExistence type="inferred from homology"/>
<reference evidence="8" key="1">
    <citation type="submission" date="2025-08" db="UniProtKB">
        <authorList>
            <consortium name="RefSeq"/>
        </authorList>
    </citation>
    <scope>IDENTIFICATION</scope>
    <source>
        <strain evidence="8">Airmid</strain>
    </source>
</reference>
<evidence type="ECO:0000256" key="5">
    <source>
        <dbReference type="ARBA" id="ARBA00023136"/>
    </source>
</evidence>
<accession>A0A6P6YKF1</accession>
<dbReference type="InterPro" id="IPR050799">
    <property type="entry name" value="ZIP_Transporter"/>
</dbReference>
<dbReference type="OrthoDB" id="200954at2759"/>